<dbReference type="Gene3D" id="3.30.559.10">
    <property type="entry name" value="Chloramphenicol acetyltransferase-like domain"/>
    <property type="match status" value="1"/>
</dbReference>
<dbReference type="SUPFAM" id="SSF52777">
    <property type="entry name" value="CoA-dependent acyltransferases"/>
    <property type="match status" value="1"/>
</dbReference>
<dbReference type="InterPro" id="IPR036736">
    <property type="entry name" value="ACP-like_sf"/>
</dbReference>
<dbReference type="PROSITE" id="PS00455">
    <property type="entry name" value="AMP_BINDING"/>
    <property type="match status" value="1"/>
</dbReference>
<feature type="domain" description="Carrier" evidence="2">
    <location>
        <begin position="173"/>
        <end position="226"/>
    </location>
</feature>
<dbReference type="Pfam" id="PF00501">
    <property type="entry name" value="AMP-binding"/>
    <property type="match status" value="1"/>
</dbReference>
<dbReference type="InterPro" id="IPR020845">
    <property type="entry name" value="AMP-binding_CS"/>
</dbReference>
<reference evidence="3 4" key="1">
    <citation type="submission" date="2015-09" db="EMBL/GenBank/DDBJ databases">
        <title>Draft genome of the parasitic nematode Teladorsagia circumcincta isolate WARC Sus (inbred).</title>
        <authorList>
            <person name="Mitreva M."/>
        </authorList>
    </citation>
    <scope>NUCLEOTIDE SEQUENCE [LARGE SCALE GENOMIC DNA]</scope>
    <source>
        <strain evidence="3 4">S</strain>
    </source>
</reference>
<dbReference type="InterPro" id="IPR009081">
    <property type="entry name" value="PP-bd_ACP"/>
</dbReference>
<evidence type="ECO:0000259" key="2">
    <source>
        <dbReference type="Pfam" id="PF00550"/>
    </source>
</evidence>
<dbReference type="GO" id="GO:0005737">
    <property type="term" value="C:cytoplasm"/>
    <property type="evidence" value="ECO:0007669"/>
    <property type="project" value="TreeGrafter"/>
</dbReference>
<accession>A0A2G9U679</accession>
<gene>
    <name evidence="3" type="ORF">TELCIR_12544</name>
</gene>
<dbReference type="Proteomes" id="UP000230423">
    <property type="component" value="Unassembled WGS sequence"/>
</dbReference>
<dbReference type="InterPro" id="IPR042099">
    <property type="entry name" value="ANL_N_sf"/>
</dbReference>
<dbReference type="Pfam" id="PF00550">
    <property type="entry name" value="PP-binding"/>
    <property type="match status" value="1"/>
</dbReference>
<dbReference type="AlphaFoldDB" id="A0A2G9U679"/>
<dbReference type="InterPro" id="IPR023213">
    <property type="entry name" value="CAT-like_dom_sf"/>
</dbReference>
<evidence type="ECO:0000313" key="3">
    <source>
        <dbReference type="EMBL" id="PIO65767.1"/>
    </source>
</evidence>
<dbReference type="EMBL" id="KZ348747">
    <property type="protein sequence ID" value="PIO65767.1"/>
    <property type="molecule type" value="Genomic_DNA"/>
</dbReference>
<proteinExistence type="predicted"/>
<dbReference type="PANTHER" id="PTHR45527">
    <property type="entry name" value="NONRIBOSOMAL PEPTIDE SYNTHETASE"/>
    <property type="match status" value="1"/>
</dbReference>
<sequence length="692" mass="77592">MHLRNDLFFNKALPEFLQKTRELFVKFSLFVRLDKIEVSDGTADFGTETMEKDRPESIGYAWLVQIDRPEDSVTSESDLTAIIVKVLQLALDLNKPIKSIEQIQYPVACYGGLKLFVESIDGIGNLNIYGSYGSRCGSWTNICVEDEQPVKKINQLELKSFSDSPTIKCLAKIGIDCDCIDRHETFTSMGLDSLQCAELEMALQSEFPNYSIPSGIAMTKNTVAEMDTYLKSCLVACEINNKDDVAYLGHVPLSPQQRGLVFMNELEPLTRAQFNEPVVFAMNEAIFDERRFSMVLNTLVMRHSVLRTKYYANDPSYTIVQYLSRLSAAIAEAKSADVPLDVLVLLVLDNVQPPSPDSDIVLLDCSTQFAKYEQTCNPILVGTISEQLRSSANRIGVPVLVPKPLQKGHGRFLNRTGLNDLAYITCTSGTTGIPKMVCTEFSGHSNLAAAYTRTYLLHNYSHTYQVVNYGFDIFFADLTKTLVNGASMTLAEGLIPNLLEMDGVTNAYIMPAYLSSLTSSDTKRLAFLESIHFGGEAIQPSALRLLLQIGARIYHEHGVTEQTVYTTCNRMDVCSPIPEIGAPYRNLHHFLRDEDGQLLPEKYRGIYYINGCGLFRGYYDNHKLTANTLKQGFFGKEMRTGDIVKYEYDRLHFQGRSELQVKIRGRLIDLLEASSFLGFPLIVFECISLDTT</sequence>
<dbReference type="SUPFAM" id="SSF56801">
    <property type="entry name" value="Acetyl-CoA synthetase-like"/>
    <property type="match status" value="1"/>
</dbReference>
<dbReference type="OrthoDB" id="416786at2759"/>
<dbReference type="GO" id="GO:0043041">
    <property type="term" value="P:amino acid activation for nonribosomal peptide biosynthetic process"/>
    <property type="evidence" value="ECO:0007669"/>
    <property type="project" value="TreeGrafter"/>
</dbReference>
<evidence type="ECO:0000313" key="4">
    <source>
        <dbReference type="Proteomes" id="UP000230423"/>
    </source>
</evidence>
<dbReference type="InterPro" id="IPR000873">
    <property type="entry name" value="AMP-dep_synth/lig_dom"/>
</dbReference>
<dbReference type="GO" id="GO:0044550">
    <property type="term" value="P:secondary metabolite biosynthetic process"/>
    <property type="evidence" value="ECO:0007669"/>
    <property type="project" value="TreeGrafter"/>
</dbReference>
<organism evidence="3 4">
    <name type="scientific">Teladorsagia circumcincta</name>
    <name type="common">Brown stomach worm</name>
    <name type="synonym">Ostertagia circumcincta</name>
    <dbReference type="NCBI Taxonomy" id="45464"/>
    <lineage>
        <taxon>Eukaryota</taxon>
        <taxon>Metazoa</taxon>
        <taxon>Ecdysozoa</taxon>
        <taxon>Nematoda</taxon>
        <taxon>Chromadorea</taxon>
        <taxon>Rhabditida</taxon>
        <taxon>Rhabditina</taxon>
        <taxon>Rhabditomorpha</taxon>
        <taxon>Strongyloidea</taxon>
        <taxon>Trichostrongylidae</taxon>
        <taxon>Teladorsagia</taxon>
    </lineage>
</organism>
<dbReference type="Gene3D" id="3.40.50.12780">
    <property type="entry name" value="N-terminal domain of ligase-like"/>
    <property type="match status" value="1"/>
</dbReference>
<keyword evidence="4" id="KW-1185">Reference proteome</keyword>
<dbReference type="SUPFAM" id="SSF47336">
    <property type="entry name" value="ACP-like"/>
    <property type="match status" value="1"/>
</dbReference>
<feature type="domain" description="AMP-dependent synthetase/ligase" evidence="1">
    <location>
        <begin position="416"/>
        <end position="619"/>
    </location>
</feature>
<dbReference type="GO" id="GO:0031177">
    <property type="term" value="F:phosphopantetheine binding"/>
    <property type="evidence" value="ECO:0007669"/>
    <property type="project" value="TreeGrafter"/>
</dbReference>
<name>A0A2G9U679_TELCI</name>
<protein>
    <submittedName>
        <fullName evidence="3">AMP-binding enzyme</fullName>
    </submittedName>
</protein>
<evidence type="ECO:0000259" key="1">
    <source>
        <dbReference type="Pfam" id="PF00501"/>
    </source>
</evidence>
<dbReference type="PANTHER" id="PTHR45527:SF1">
    <property type="entry name" value="FATTY ACID SYNTHASE"/>
    <property type="match status" value="1"/>
</dbReference>